<accession>A0A9D2B1D4</accession>
<feature type="compositionally biased region" description="Low complexity" evidence="1">
    <location>
        <begin position="180"/>
        <end position="194"/>
    </location>
</feature>
<dbReference type="Proteomes" id="UP000886829">
    <property type="component" value="Unassembled WGS sequence"/>
</dbReference>
<protein>
    <submittedName>
        <fullName evidence="3">DUF4357 domain-containing protein</fullName>
    </submittedName>
</protein>
<evidence type="ECO:0000313" key="3">
    <source>
        <dbReference type="EMBL" id="HIX57952.1"/>
    </source>
</evidence>
<evidence type="ECO:0000256" key="1">
    <source>
        <dbReference type="SAM" id="MobiDB-lite"/>
    </source>
</evidence>
<organism evidence="3 4">
    <name type="scientific">Candidatus Anaerobiospirillum pullistercoris</name>
    <dbReference type="NCBI Taxonomy" id="2838452"/>
    <lineage>
        <taxon>Bacteria</taxon>
        <taxon>Pseudomonadati</taxon>
        <taxon>Pseudomonadota</taxon>
        <taxon>Gammaproteobacteria</taxon>
        <taxon>Aeromonadales</taxon>
        <taxon>Succinivibrionaceae</taxon>
        <taxon>Anaerobiospirillum</taxon>
    </lineage>
</organism>
<feature type="region of interest" description="Disordered" evidence="1">
    <location>
        <begin position="172"/>
        <end position="199"/>
    </location>
</feature>
<dbReference type="Pfam" id="PF14267">
    <property type="entry name" value="DUF4357"/>
    <property type="match status" value="1"/>
</dbReference>
<evidence type="ECO:0000259" key="2">
    <source>
        <dbReference type="Pfam" id="PF14267"/>
    </source>
</evidence>
<dbReference type="EMBL" id="DXEV01000217">
    <property type="protein sequence ID" value="HIX57952.1"/>
    <property type="molecule type" value="Genomic_DNA"/>
</dbReference>
<comment type="caution">
    <text evidence="3">The sequence shown here is derived from an EMBL/GenBank/DDBJ whole genome shotgun (WGS) entry which is preliminary data.</text>
</comment>
<reference evidence="3" key="2">
    <citation type="submission" date="2021-04" db="EMBL/GenBank/DDBJ databases">
        <authorList>
            <person name="Gilroy R."/>
        </authorList>
    </citation>
    <scope>NUCLEOTIDE SEQUENCE</scope>
    <source>
        <strain evidence="3">USASDec5-558</strain>
    </source>
</reference>
<feature type="compositionally biased region" description="Polar residues" evidence="1">
    <location>
        <begin position="389"/>
        <end position="401"/>
    </location>
</feature>
<reference evidence="3" key="1">
    <citation type="journal article" date="2021" name="PeerJ">
        <title>Extensive microbial diversity within the chicken gut microbiome revealed by metagenomics and culture.</title>
        <authorList>
            <person name="Gilroy R."/>
            <person name="Ravi A."/>
            <person name="Getino M."/>
            <person name="Pursley I."/>
            <person name="Horton D.L."/>
            <person name="Alikhan N.F."/>
            <person name="Baker D."/>
            <person name="Gharbi K."/>
            <person name="Hall N."/>
            <person name="Watson M."/>
            <person name="Adriaenssens E.M."/>
            <person name="Foster-Nyarko E."/>
            <person name="Jarju S."/>
            <person name="Secka A."/>
            <person name="Antonio M."/>
            <person name="Oren A."/>
            <person name="Chaudhuri R.R."/>
            <person name="La Ragione R."/>
            <person name="Hildebrand F."/>
            <person name="Pallen M.J."/>
        </authorList>
    </citation>
    <scope>NUCLEOTIDE SEQUENCE</scope>
    <source>
        <strain evidence="3">USASDec5-558</strain>
    </source>
</reference>
<feature type="compositionally biased region" description="Polar residues" evidence="1">
    <location>
        <begin position="357"/>
        <end position="368"/>
    </location>
</feature>
<sequence length="534" mass="59192">MSVYSIDFPNDSPDGVFILSSITMPMIFLYIPRGKAKDAAASEEIHDKTRGVYILYGKGEIYVGQTKRGVDRIKDHEIGKDFWECALLMLAPPQNFDLNIISCLEAFAIERLKRDGKFKVTNTQVPNYTPASYSERQNAMAFLEKFWFFTNFIGLRPLADFEPPLVVISDQQTQSQNKLTDTTTNTGNIDGNDIAPNPQPDESVPVAIIEEEVEDNSELKFYMTRRKLVATMVIRDTVRNGQCYKEYVVLAGSQVDMSHKVINSDRLNQLRRHAIEQGFLYPEPTSEPLETEEQPPQLYRCQRDFAFSSSSAAANFVAGGSCSGMALWVTANGCSLGELYGTQNEFEYADNYAVPTENNTANTASDVATQEHDTTDTTGLEKATEDTSSEANHSSAQSVPDTVQDTALDQVVFSLKKPSKHLVAQMVVRNGKYVVLKGSHIDLDTPIILGSGQKYYKSGQERNNMRQQLLVDGSIIRDDSGCYVLNEDYVCDNPSSAATFVAGGSRNGKKDWKAADGRSLGDFLDSKAKKSKSS</sequence>
<feature type="region of interest" description="Disordered" evidence="1">
    <location>
        <begin position="357"/>
        <end position="401"/>
    </location>
</feature>
<gene>
    <name evidence="3" type="ORF">H9850_10860</name>
</gene>
<evidence type="ECO:0000313" key="4">
    <source>
        <dbReference type="Proteomes" id="UP000886829"/>
    </source>
</evidence>
<dbReference type="InterPro" id="IPR025579">
    <property type="entry name" value="DUF4357"/>
</dbReference>
<feature type="domain" description="DUF4357" evidence="2">
    <location>
        <begin position="466"/>
        <end position="520"/>
    </location>
</feature>
<name>A0A9D2B1D4_9GAMM</name>
<dbReference type="AlphaFoldDB" id="A0A9D2B1D4"/>
<proteinExistence type="predicted"/>